<protein>
    <submittedName>
        <fullName evidence="3">Endothelin-converting enzyme-like protein</fullName>
    </submittedName>
</protein>
<evidence type="ECO:0000259" key="2">
    <source>
        <dbReference type="Pfam" id="PF05649"/>
    </source>
</evidence>
<proteinExistence type="inferred from homology"/>
<dbReference type="Gene3D" id="1.10.1380.10">
    <property type="entry name" value="Neutral endopeptidase , domain2"/>
    <property type="match status" value="1"/>
</dbReference>
<organism evidence="3 4">
    <name type="scientific">Trichonephila inaurata madagascariensis</name>
    <dbReference type="NCBI Taxonomy" id="2747483"/>
    <lineage>
        <taxon>Eukaryota</taxon>
        <taxon>Metazoa</taxon>
        <taxon>Ecdysozoa</taxon>
        <taxon>Arthropoda</taxon>
        <taxon>Chelicerata</taxon>
        <taxon>Arachnida</taxon>
        <taxon>Araneae</taxon>
        <taxon>Araneomorphae</taxon>
        <taxon>Entelegynae</taxon>
        <taxon>Araneoidea</taxon>
        <taxon>Nephilidae</taxon>
        <taxon>Trichonephila</taxon>
        <taxon>Trichonephila inaurata</taxon>
    </lineage>
</organism>
<dbReference type="GO" id="GO:0004222">
    <property type="term" value="F:metalloendopeptidase activity"/>
    <property type="evidence" value="ECO:0007669"/>
    <property type="project" value="InterPro"/>
</dbReference>
<comment type="caution">
    <text evidence="3">The sequence shown here is derived from an EMBL/GenBank/DDBJ whole genome shotgun (WGS) entry which is preliminary data.</text>
</comment>
<name>A0A8X6Y2U4_9ARAC</name>
<evidence type="ECO:0000256" key="1">
    <source>
        <dbReference type="ARBA" id="ARBA00007357"/>
    </source>
</evidence>
<dbReference type="OrthoDB" id="6513030at2759"/>
<dbReference type="Pfam" id="PF05649">
    <property type="entry name" value="Peptidase_M13_N"/>
    <property type="match status" value="1"/>
</dbReference>
<accession>A0A8X6Y2U4</accession>
<dbReference type="GO" id="GO:0005886">
    <property type="term" value="C:plasma membrane"/>
    <property type="evidence" value="ECO:0007669"/>
    <property type="project" value="TreeGrafter"/>
</dbReference>
<dbReference type="AlphaFoldDB" id="A0A8X6Y2U4"/>
<dbReference type="GO" id="GO:0016485">
    <property type="term" value="P:protein processing"/>
    <property type="evidence" value="ECO:0007669"/>
    <property type="project" value="TreeGrafter"/>
</dbReference>
<dbReference type="InterPro" id="IPR000718">
    <property type="entry name" value="Peptidase_M13"/>
</dbReference>
<dbReference type="Gene3D" id="3.40.390.10">
    <property type="entry name" value="Collagenase (Catalytic Domain)"/>
    <property type="match status" value="1"/>
</dbReference>
<dbReference type="PANTHER" id="PTHR11733">
    <property type="entry name" value="ZINC METALLOPROTEASE FAMILY M13 NEPRILYSIN-RELATED"/>
    <property type="match status" value="1"/>
</dbReference>
<keyword evidence="4" id="KW-1185">Reference proteome</keyword>
<dbReference type="InterPro" id="IPR008753">
    <property type="entry name" value="Peptidase_M13_N"/>
</dbReference>
<comment type="similarity">
    <text evidence="1">Belongs to the peptidase M13 family.</text>
</comment>
<dbReference type="PROSITE" id="PS51885">
    <property type="entry name" value="NEPRILYSIN"/>
    <property type="match status" value="1"/>
</dbReference>
<dbReference type="PANTHER" id="PTHR11733:SF167">
    <property type="entry name" value="FI17812P1-RELATED"/>
    <property type="match status" value="1"/>
</dbReference>
<sequence length="86" mass="9973">MDQSVDPCEDFYQYACGGWIKANSLPENEREWDRYEELKILKYHILKYVLGGYFISQFECLEKTNNGQVCKAGYRPGAYFGIASGR</sequence>
<reference evidence="3" key="1">
    <citation type="submission" date="2020-08" db="EMBL/GenBank/DDBJ databases">
        <title>Multicomponent nature underlies the extraordinary mechanical properties of spider dragline silk.</title>
        <authorList>
            <person name="Kono N."/>
            <person name="Nakamura H."/>
            <person name="Mori M."/>
            <person name="Yoshida Y."/>
            <person name="Ohtoshi R."/>
            <person name="Malay A.D."/>
            <person name="Moran D.A.P."/>
            <person name="Tomita M."/>
            <person name="Numata K."/>
            <person name="Arakawa K."/>
        </authorList>
    </citation>
    <scope>NUCLEOTIDE SEQUENCE</scope>
</reference>
<feature type="domain" description="Peptidase M13 N-terminal" evidence="2">
    <location>
        <begin position="7"/>
        <end position="47"/>
    </location>
</feature>
<dbReference type="EMBL" id="BMAV01014975">
    <property type="protein sequence ID" value="GFY63894.1"/>
    <property type="molecule type" value="Genomic_DNA"/>
</dbReference>
<dbReference type="Proteomes" id="UP000886998">
    <property type="component" value="Unassembled WGS sequence"/>
</dbReference>
<dbReference type="InterPro" id="IPR042089">
    <property type="entry name" value="Peptidase_M13_dom_2"/>
</dbReference>
<dbReference type="InterPro" id="IPR024079">
    <property type="entry name" value="MetalloPept_cat_dom_sf"/>
</dbReference>
<gene>
    <name evidence="3" type="primary">NCL1_30052</name>
    <name evidence="3" type="ORF">TNIN_23041</name>
</gene>
<evidence type="ECO:0000313" key="3">
    <source>
        <dbReference type="EMBL" id="GFY63894.1"/>
    </source>
</evidence>
<dbReference type="SUPFAM" id="SSF55486">
    <property type="entry name" value="Metalloproteases ('zincins'), catalytic domain"/>
    <property type="match status" value="1"/>
</dbReference>
<evidence type="ECO:0000313" key="4">
    <source>
        <dbReference type="Proteomes" id="UP000886998"/>
    </source>
</evidence>